<accession>A0A7K0K4N4</accession>
<dbReference type="PANTHER" id="PTHR33392">
    <property type="entry name" value="POLYISOPRENYL-TEICHOIC ACID--PEPTIDOGLYCAN TEICHOIC ACID TRANSFERASE TAGU"/>
    <property type="match status" value="1"/>
</dbReference>
<evidence type="ECO:0000259" key="4">
    <source>
        <dbReference type="Pfam" id="PF03816"/>
    </source>
</evidence>
<proteinExistence type="inferred from homology"/>
<dbReference type="NCBIfam" id="TIGR00350">
    <property type="entry name" value="lytR_cpsA_psr"/>
    <property type="match status" value="1"/>
</dbReference>
<dbReference type="Proteomes" id="UP000442535">
    <property type="component" value="Unassembled WGS sequence"/>
</dbReference>
<evidence type="ECO:0000313" key="6">
    <source>
        <dbReference type="Proteomes" id="UP000442535"/>
    </source>
</evidence>
<comment type="similarity">
    <text evidence="1">Belongs to the LytR/CpsA/Psr (LCP) family.</text>
</comment>
<dbReference type="RefSeq" id="WP_154545267.1">
    <property type="nucleotide sequence ID" value="NZ_VUMY01000012.1"/>
</dbReference>
<keyword evidence="3" id="KW-1133">Transmembrane helix</keyword>
<evidence type="ECO:0000256" key="2">
    <source>
        <dbReference type="SAM" id="MobiDB-lite"/>
    </source>
</evidence>
<dbReference type="PANTHER" id="PTHR33392:SF6">
    <property type="entry name" value="POLYISOPRENYL-TEICHOIC ACID--PEPTIDOGLYCAN TEICHOIC ACID TRANSFERASE TAGU"/>
    <property type="match status" value="1"/>
</dbReference>
<dbReference type="Gene3D" id="3.40.630.190">
    <property type="entry name" value="LCP protein"/>
    <property type="match status" value="1"/>
</dbReference>
<feature type="domain" description="Cell envelope-related transcriptional attenuator" evidence="4">
    <location>
        <begin position="175"/>
        <end position="317"/>
    </location>
</feature>
<dbReference type="EMBL" id="VUMY01000012">
    <property type="protein sequence ID" value="MST50030.1"/>
    <property type="molecule type" value="Genomic_DNA"/>
</dbReference>
<evidence type="ECO:0000256" key="3">
    <source>
        <dbReference type="SAM" id="Phobius"/>
    </source>
</evidence>
<feature type="compositionally biased region" description="Polar residues" evidence="2">
    <location>
        <begin position="63"/>
        <end position="80"/>
    </location>
</feature>
<sequence>MGLPPSFPPASASPREAEGARPGAKTAITVGNAQQRPAGETKYLPVTPVGGSSPEASLPPTYPHQSATPPAYSPHQNTTPPAHPQEVNPSIPPAKLGRIRTRHPVRRFFLILLFVILVAALVIVFWGLFLVARVDNQIGRVDALSGAANTPGTTWLIAGSDSREGLVNDGTEGQRSDSIILVHQAANGKAAVVSLPRDTYTQIPGKGAAKLNAAFSWGGPTLLVQSVEGLTGLTVDHYVQVGMSGVSEIVDGLGGINLCWDQTFHDRMTGFGWEAGCHDVDGNAALLFSRMRYADPRGDIGRTDRQRLVISQVLRKSLSPDVILSPPKQVALADAGSSALTVDRDMKALDIAKLVLAMRQASSDGLQGVPPISSLGYNPGHGVGSTVLLDPDKIEGFFAALREGTLTPSDFQTQPS</sequence>
<dbReference type="Pfam" id="PF03816">
    <property type="entry name" value="LytR_cpsA_psr"/>
    <property type="match status" value="1"/>
</dbReference>
<name>A0A7K0K4N4_9ACTO</name>
<keyword evidence="6" id="KW-1185">Reference proteome</keyword>
<evidence type="ECO:0000256" key="1">
    <source>
        <dbReference type="ARBA" id="ARBA00006068"/>
    </source>
</evidence>
<organism evidence="5 6">
    <name type="scientific">Mobiluncus porci</name>
    <dbReference type="NCBI Taxonomy" id="2652278"/>
    <lineage>
        <taxon>Bacteria</taxon>
        <taxon>Bacillati</taxon>
        <taxon>Actinomycetota</taxon>
        <taxon>Actinomycetes</taxon>
        <taxon>Actinomycetales</taxon>
        <taxon>Actinomycetaceae</taxon>
        <taxon>Mobiluncus</taxon>
    </lineage>
</organism>
<dbReference type="AlphaFoldDB" id="A0A7K0K4N4"/>
<comment type="caution">
    <text evidence="5">The sequence shown here is derived from an EMBL/GenBank/DDBJ whole genome shotgun (WGS) entry which is preliminary data.</text>
</comment>
<gene>
    <name evidence="5" type="ORF">FYJ63_07250</name>
</gene>
<dbReference type="InterPro" id="IPR050922">
    <property type="entry name" value="LytR/CpsA/Psr_CW_biosynth"/>
</dbReference>
<keyword evidence="3" id="KW-0812">Transmembrane</keyword>
<keyword evidence="3" id="KW-0472">Membrane</keyword>
<protein>
    <submittedName>
        <fullName evidence="5">Transcriptional regulator</fullName>
    </submittedName>
</protein>
<evidence type="ECO:0000313" key="5">
    <source>
        <dbReference type="EMBL" id="MST50030.1"/>
    </source>
</evidence>
<feature type="transmembrane region" description="Helical" evidence="3">
    <location>
        <begin position="108"/>
        <end position="132"/>
    </location>
</feature>
<dbReference type="InterPro" id="IPR004474">
    <property type="entry name" value="LytR_CpsA_psr"/>
</dbReference>
<feature type="region of interest" description="Disordered" evidence="2">
    <location>
        <begin position="1"/>
        <end position="95"/>
    </location>
</feature>
<reference evidence="5 6" key="1">
    <citation type="submission" date="2019-08" db="EMBL/GenBank/DDBJ databases">
        <title>In-depth cultivation of the pig gut microbiome towards novel bacterial diversity and tailored functional studies.</title>
        <authorList>
            <person name="Wylensek D."/>
            <person name="Hitch T.C.A."/>
            <person name="Clavel T."/>
        </authorList>
    </citation>
    <scope>NUCLEOTIDE SEQUENCE [LARGE SCALE GENOMIC DNA]</scope>
    <source>
        <strain evidence="5 6">RF-GAM-744-WT-7</strain>
    </source>
</reference>